<proteinExistence type="predicted"/>
<dbReference type="InterPro" id="IPR050411">
    <property type="entry name" value="AlphaKG_dependent_hydroxylases"/>
</dbReference>
<evidence type="ECO:0000256" key="2">
    <source>
        <dbReference type="SAM" id="MobiDB-lite"/>
    </source>
</evidence>
<dbReference type="InterPro" id="IPR003819">
    <property type="entry name" value="TauD/TfdA-like"/>
</dbReference>
<evidence type="ECO:0000313" key="5">
    <source>
        <dbReference type="Proteomes" id="UP001365542"/>
    </source>
</evidence>
<dbReference type="Pfam" id="PF02668">
    <property type="entry name" value="TauD"/>
    <property type="match status" value="1"/>
</dbReference>
<feature type="region of interest" description="Disordered" evidence="2">
    <location>
        <begin position="29"/>
        <end position="54"/>
    </location>
</feature>
<evidence type="ECO:0000259" key="3">
    <source>
        <dbReference type="Pfam" id="PF02668"/>
    </source>
</evidence>
<sequence>MSPTEVPIHYVAKFGDYYPAELADLFSESQESYQNAPERPEYPEKTVPEGWPSQHPASPMIWDSETFPTDDSHKLYLSKAEVAEIDTALKFIQDLSIPPSSISKSNFPLPTLGPRLEAACHSVHFGLGISIIIGIPSQTYTDEQNVLVFLGISSYVGETRGRQRDDGARLVHIFHALSQGYKDNQTPIFNNNTQVFHCDFVADILTMYCITPASSGGANSFASIPRIYNQLARYNPEIIHTLAAPDWVFDTYGYNPPWHTRPLLFYSPPEDQDRDAMVIDDDANDESDEEDEGERTPRASLLNLNEDATIEADEEENDAGNGIPKVGRIITSFSPYRLSITNKLNRKLKLPTLTPRQQIAVDEIEKLAKKYSITELLPSGSIVFVNNLAILHNRNEFTEDPSKPLDKMRHLMRMFLRNEELAWPTPRELWLDWGRTFGDFEGLNEERWAADMNRDYKSQRREAFTTDSAY</sequence>
<evidence type="ECO:0000313" key="4">
    <source>
        <dbReference type="EMBL" id="KAK6530031.1"/>
    </source>
</evidence>
<name>A0AAV9X085_9PEZI</name>
<dbReference type="AlphaFoldDB" id="A0AAV9X085"/>
<comment type="caution">
    <text evidence="4">The sequence shown here is derived from an EMBL/GenBank/DDBJ whole genome shotgun (WGS) entry which is preliminary data.</text>
</comment>
<reference evidence="4 5" key="1">
    <citation type="submission" date="2019-10" db="EMBL/GenBank/DDBJ databases">
        <authorList>
            <person name="Palmer J.M."/>
        </authorList>
    </citation>
    <scope>NUCLEOTIDE SEQUENCE [LARGE SCALE GENOMIC DNA]</scope>
    <source>
        <strain evidence="4 5">TWF694</strain>
    </source>
</reference>
<dbReference type="Proteomes" id="UP001365542">
    <property type="component" value="Unassembled WGS sequence"/>
</dbReference>
<accession>A0AAV9X085</accession>
<dbReference type="EMBL" id="JAVHJO010000013">
    <property type="protein sequence ID" value="KAK6530031.1"/>
    <property type="molecule type" value="Genomic_DNA"/>
</dbReference>
<keyword evidence="1" id="KW-0560">Oxidoreductase</keyword>
<dbReference type="PANTHER" id="PTHR10696">
    <property type="entry name" value="GAMMA-BUTYROBETAINE HYDROXYLASE-RELATED"/>
    <property type="match status" value="1"/>
</dbReference>
<feature type="compositionally biased region" description="Basic and acidic residues" evidence="2">
    <location>
        <begin position="38"/>
        <end position="47"/>
    </location>
</feature>
<feature type="domain" description="TauD/TfdA-like" evidence="3">
    <location>
        <begin position="100"/>
        <end position="414"/>
    </location>
</feature>
<dbReference type="InterPro" id="IPR042098">
    <property type="entry name" value="TauD-like_sf"/>
</dbReference>
<dbReference type="PANTHER" id="PTHR10696:SF54">
    <property type="entry name" value="FAMILY OXIDOREDUCTASE, PUTATIVE (AFU_ORTHOLOGUE AFUA_4G13850)-RELATED"/>
    <property type="match status" value="1"/>
</dbReference>
<evidence type="ECO:0000256" key="1">
    <source>
        <dbReference type="ARBA" id="ARBA00023002"/>
    </source>
</evidence>
<dbReference type="GO" id="GO:0016491">
    <property type="term" value="F:oxidoreductase activity"/>
    <property type="evidence" value="ECO:0007669"/>
    <property type="project" value="UniProtKB-KW"/>
</dbReference>
<keyword evidence="5" id="KW-1185">Reference proteome</keyword>
<organism evidence="4 5">
    <name type="scientific">Orbilia ellipsospora</name>
    <dbReference type="NCBI Taxonomy" id="2528407"/>
    <lineage>
        <taxon>Eukaryota</taxon>
        <taxon>Fungi</taxon>
        <taxon>Dikarya</taxon>
        <taxon>Ascomycota</taxon>
        <taxon>Pezizomycotina</taxon>
        <taxon>Orbiliomycetes</taxon>
        <taxon>Orbiliales</taxon>
        <taxon>Orbiliaceae</taxon>
        <taxon>Orbilia</taxon>
    </lineage>
</organism>
<protein>
    <recommendedName>
        <fullName evidence="3">TauD/TfdA-like domain-containing protein</fullName>
    </recommendedName>
</protein>
<dbReference type="Gene3D" id="3.60.130.10">
    <property type="entry name" value="Clavaminate synthase-like"/>
    <property type="match status" value="1"/>
</dbReference>
<gene>
    <name evidence="4" type="ORF">TWF694_003405</name>
</gene>
<dbReference type="SUPFAM" id="SSF51197">
    <property type="entry name" value="Clavaminate synthase-like"/>
    <property type="match status" value="1"/>
</dbReference>